<feature type="domain" description="Zn(2)-C6 fungal-type" evidence="5">
    <location>
        <begin position="11"/>
        <end position="43"/>
    </location>
</feature>
<evidence type="ECO:0000256" key="4">
    <source>
        <dbReference type="SAM" id="MobiDB-lite"/>
    </source>
</evidence>
<sequence length="763" mass="84873">MSSRKRRFISSCTNCYTRKQKCDRIKPVCSICARRGVSEDCVYYSSDSHSSSPTAVESQSDEGQARSHHNQVVNPVDNAPPTRLGENGNGYGPKANSGSHGFEPGPWGARHEWSRYVDSVTPTITSFRPGPSLADAFGYSRHSDSNTLGLVEKLGVYDEDASGDSTLTPESVENVHRVLESIPDRQVLDFLIQYFRTEVNWIDQLIHVPWFYPKYLSFWMLERITTVQEVDFAILVLRVCSYTVRFLPSPYYTLDRVRGVLLGDIKEMCDDAADSLESLSYKADVRGSLIRVQSMAYCALHCQIEGKTRQFWEALGRAIQAAQDTGIHCDGVSDRRGTDKLEREMGRRTYCNLFIWDSLLSRQLDRLPFIPGTMRSENWPDLQRLKPPHQKQFDPNKANGTDAGISEAPDLFTERFLQVKLADFWRRAGLVQGADYDMIAREDLYHAFNFEFMSTLPAAFALSDADETWDSDFPKLPLQRKLLHMAIYDSILWIFRPLLLRKPSPIPPYKSLMLSWQKRKLAATALHALEAVAQFHTLLQTCHTRLASIVFTTFESAILLVFLGTDPNFPEDCPQQHLPPPGTLKSDPLQAAICKVSLALTLQGIQGALKRLQMLAEANSMAEAAAATLIRAMKRASELAAEREGPDQPVAHHPFSSKAARPLMPATTATHGPSTTVMATSHMTATGTSLPLPVAGPACGNVSPWLSETMPDLRSVNDLMSGISGTIPNTSSSQAQGDIISNWPTFDPSQIYGQGGFDVLEES</sequence>
<dbReference type="Gene3D" id="4.10.240.10">
    <property type="entry name" value="Zn(2)-C6 fungal-type DNA-binding domain"/>
    <property type="match status" value="1"/>
</dbReference>
<protein>
    <recommendedName>
        <fullName evidence="5">Zn(2)-C6 fungal-type domain-containing protein</fullName>
    </recommendedName>
</protein>
<dbReference type="EMBL" id="MU864053">
    <property type="protein sequence ID" value="KAK4194566.1"/>
    <property type="molecule type" value="Genomic_DNA"/>
</dbReference>
<dbReference type="PROSITE" id="PS50048">
    <property type="entry name" value="ZN2_CY6_FUNGAL_2"/>
    <property type="match status" value="1"/>
</dbReference>
<evidence type="ECO:0000256" key="1">
    <source>
        <dbReference type="ARBA" id="ARBA00004123"/>
    </source>
</evidence>
<dbReference type="CDD" id="cd12148">
    <property type="entry name" value="fungal_TF_MHR"/>
    <property type="match status" value="1"/>
</dbReference>
<keyword evidence="3" id="KW-0539">Nucleus</keyword>
<dbReference type="CDD" id="cd00067">
    <property type="entry name" value="GAL4"/>
    <property type="match status" value="1"/>
</dbReference>
<reference evidence="6" key="1">
    <citation type="journal article" date="2023" name="Mol. Phylogenet. Evol.">
        <title>Genome-scale phylogeny and comparative genomics of the fungal order Sordariales.</title>
        <authorList>
            <person name="Hensen N."/>
            <person name="Bonometti L."/>
            <person name="Westerberg I."/>
            <person name="Brannstrom I.O."/>
            <person name="Guillou S."/>
            <person name="Cros-Aarteil S."/>
            <person name="Calhoun S."/>
            <person name="Haridas S."/>
            <person name="Kuo A."/>
            <person name="Mondo S."/>
            <person name="Pangilinan J."/>
            <person name="Riley R."/>
            <person name="LaButti K."/>
            <person name="Andreopoulos B."/>
            <person name="Lipzen A."/>
            <person name="Chen C."/>
            <person name="Yan M."/>
            <person name="Daum C."/>
            <person name="Ng V."/>
            <person name="Clum A."/>
            <person name="Steindorff A."/>
            <person name="Ohm R.A."/>
            <person name="Martin F."/>
            <person name="Silar P."/>
            <person name="Natvig D.O."/>
            <person name="Lalanne C."/>
            <person name="Gautier V."/>
            <person name="Ament-Velasquez S.L."/>
            <person name="Kruys A."/>
            <person name="Hutchinson M.I."/>
            <person name="Powell A.J."/>
            <person name="Barry K."/>
            <person name="Miller A.N."/>
            <person name="Grigoriev I.V."/>
            <person name="Debuchy R."/>
            <person name="Gladieux P."/>
            <person name="Hiltunen Thoren M."/>
            <person name="Johannesson H."/>
        </authorList>
    </citation>
    <scope>NUCLEOTIDE SEQUENCE</scope>
    <source>
        <strain evidence="6">CBS 315.58</strain>
    </source>
</reference>
<dbReference type="InterPro" id="IPR050613">
    <property type="entry name" value="Sec_Metabolite_Reg"/>
</dbReference>
<evidence type="ECO:0000259" key="5">
    <source>
        <dbReference type="PROSITE" id="PS50048"/>
    </source>
</evidence>
<dbReference type="GO" id="GO:0006351">
    <property type="term" value="P:DNA-templated transcription"/>
    <property type="evidence" value="ECO:0007669"/>
    <property type="project" value="InterPro"/>
</dbReference>
<dbReference type="Proteomes" id="UP001303160">
    <property type="component" value="Unassembled WGS sequence"/>
</dbReference>
<reference evidence="6" key="2">
    <citation type="submission" date="2023-05" db="EMBL/GenBank/DDBJ databases">
        <authorList>
            <consortium name="Lawrence Berkeley National Laboratory"/>
            <person name="Steindorff A."/>
            <person name="Hensen N."/>
            <person name="Bonometti L."/>
            <person name="Westerberg I."/>
            <person name="Brannstrom I.O."/>
            <person name="Guillou S."/>
            <person name="Cros-Aarteil S."/>
            <person name="Calhoun S."/>
            <person name="Haridas S."/>
            <person name="Kuo A."/>
            <person name="Mondo S."/>
            <person name="Pangilinan J."/>
            <person name="Riley R."/>
            <person name="Labutti K."/>
            <person name="Andreopoulos B."/>
            <person name="Lipzen A."/>
            <person name="Chen C."/>
            <person name="Yanf M."/>
            <person name="Daum C."/>
            <person name="Ng V."/>
            <person name="Clum A."/>
            <person name="Ohm R."/>
            <person name="Martin F."/>
            <person name="Silar P."/>
            <person name="Natvig D."/>
            <person name="Lalanne C."/>
            <person name="Gautier V."/>
            <person name="Ament-Velasquez S.L."/>
            <person name="Kruys A."/>
            <person name="Hutchinson M.I."/>
            <person name="Powell A.J."/>
            <person name="Barry K."/>
            <person name="Miller A.N."/>
            <person name="Grigoriev I.V."/>
            <person name="Debuchy R."/>
            <person name="Gladieux P."/>
            <person name="Thoren M.H."/>
            <person name="Johannesson H."/>
        </authorList>
    </citation>
    <scope>NUCLEOTIDE SEQUENCE</scope>
    <source>
        <strain evidence="6">CBS 315.58</strain>
    </source>
</reference>
<dbReference type="InterPro" id="IPR036864">
    <property type="entry name" value="Zn2-C6_fun-type_DNA-bd_sf"/>
</dbReference>
<keyword evidence="2" id="KW-0479">Metal-binding</keyword>
<name>A0AAN6X7S0_9PEZI</name>
<comment type="subcellular location">
    <subcellularLocation>
        <location evidence="1">Nucleus</location>
    </subcellularLocation>
</comment>
<dbReference type="PANTHER" id="PTHR31001">
    <property type="entry name" value="UNCHARACTERIZED TRANSCRIPTIONAL REGULATORY PROTEIN"/>
    <property type="match status" value="1"/>
</dbReference>
<dbReference type="Pfam" id="PF04082">
    <property type="entry name" value="Fungal_trans"/>
    <property type="match status" value="1"/>
</dbReference>
<dbReference type="GO" id="GO:0005634">
    <property type="term" value="C:nucleus"/>
    <property type="evidence" value="ECO:0007669"/>
    <property type="project" value="UniProtKB-SubCell"/>
</dbReference>
<dbReference type="PANTHER" id="PTHR31001:SF87">
    <property type="entry name" value="COL-21"/>
    <property type="match status" value="1"/>
</dbReference>
<evidence type="ECO:0000256" key="2">
    <source>
        <dbReference type="ARBA" id="ARBA00022723"/>
    </source>
</evidence>
<dbReference type="Pfam" id="PF00172">
    <property type="entry name" value="Zn_clus"/>
    <property type="match status" value="1"/>
</dbReference>
<feature type="compositionally biased region" description="Polar residues" evidence="4">
    <location>
        <begin position="53"/>
        <end position="62"/>
    </location>
</feature>
<comment type="caution">
    <text evidence="6">The sequence shown here is derived from an EMBL/GenBank/DDBJ whole genome shotgun (WGS) entry which is preliminary data.</text>
</comment>
<evidence type="ECO:0000256" key="3">
    <source>
        <dbReference type="ARBA" id="ARBA00023242"/>
    </source>
</evidence>
<gene>
    <name evidence="6" type="ORF">QBC40DRAFT_290557</name>
</gene>
<dbReference type="InterPro" id="IPR001138">
    <property type="entry name" value="Zn2Cys6_DnaBD"/>
</dbReference>
<evidence type="ECO:0000313" key="7">
    <source>
        <dbReference type="Proteomes" id="UP001303160"/>
    </source>
</evidence>
<evidence type="ECO:0000313" key="6">
    <source>
        <dbReference type="EMBL" id="KAK4194566.1"/>
    </source>
</evidence>
<keyword evidence="7" id="KW-1185">Reference proteome</keyword>
<dbReference type="GO" id="GO:0008270">
    <property type="term" value="F:zinc ion binding"/>
    <property type="evidence" value="ECO:0007669"/>
    <property type="project" value="InterPro"/>
</dbReference>
<dbReference type="AlphaFoldDB" id="A0AAN6X7S0"/>
<feature type="region of interest" description="Disordered" evidence="4">
    <location>
        <begin position="46"/>
        <end position="99"/>
    </location>
</feature>
<dbReference type="SMART" id="SM00066">
    <property type="entry name" value="GAL4"/>
    <property type="match status" value="1"/>
</dbReference>
<proteinExistence type="predicted"/>
<dbReference type="InterPro" id="IPR007219">
    <property type="entry name" value="XnlR_reg_dom"/>
</dbReference>
<dbReference type="GO" id="GO:0003677">
    <property type="term" value="F:DNA binding"/>
    <property type="evidence" value="ECO:0007669"/>
    <property type="project" value="InterPro"/>
</dbReference>
<accession>A0AAN6X7S0</accession>
<dbReference type="SUPFAM" id="SSF57701">
    <property type="entry name" value="Zn2/Cys6 DNA-binding domain"/>
    <property type="match status" value="1"/>
</dbReference>
<dbReference type="GO" id="GO:0000981">
    <property type="term" value="F:DNA-binding transcription factor activity, RNA polymerase II-specific"/>
    <property type="evidence" value="ECO:0007669"/>
    <property type="project" value="InterPro"/>
</dbReference>
<organism evidence="6 7">
    <name type="scientific">Triangularia verruculosa</name>
    <dbReference type="NCBI Taxonomy" id="2587418"/>
    <lineage>
        <taxon>Eukaryota</taxon>
        <taxon>Fungi</taxon>
        <taxon>Dikarya</taxon>
        <taxon>Ascomycota</taxon>
        <taxon>Pezizomycotina</taxon>
        <taxon>Sordariomycetes</taxon>
        <taxon>Sordariomycetidae</taxon>
        <taxon>Sordariales</taxon>
        <taxon>Podosporaceae</taxon>
        <taxon>Triangularia</taxon>
    </lineage>
</organism>